<keyword evidence="4" id="KW-1185">Reference proteome</keyword>
<name>A0A4P9Y6V9_9FUNG</name>
<dbReference type="Gene3D" id="1.25.40.10">
    <property type="entry name" value="Tetratricopeptide repeat domain"/>
    <property type="match status" value="2"/>
</dbReference>
<evidence type="ECO:0000313" key="3">
    <source>
        <dbReference type="EMBL" id="RKP14542.1"/>
    </source>
</evidence>
<proteinExistence type="predicted"/>
<gene>
    <name evidence="3" type="ORF">BJ684DRAFT_8427</name>
</gene>
<dbReference type="InterPro" id="IPR002885">
    <property type="entry name" value="PPR_rpt"/>
</dbReference>
<evidence type="ECO:0000259" key="2">
    <source>
        <dbReference type="Pfam" id="PF23276"/>
    </source>
</evidence>
<feature type="domain" description="Pentatricopeptide repeat-containing protein-mitochondrial" evidence="2">
    <location>
        <begin position="78"/>
        <end position="214"/>
    </location>
</feature>
<dbReference type="AlphaFoldDB" id="A0A4P9Y6V9"/>
<dbReference type="Proteomes" id="UP000267251">
    <property type="component" value="Unassembled WGS sequence"/>
</dbReference>
<dbReference type="InterPro" id="IPR057027">
    <property type="entry name" value="TPR_mt"/>
</dbReference>
<keyword evidence="1" id="KW-0677">Repeat</keyword>
<dbReference type="Pfam" id="PF23276">
    <property type="entry name" value="TPR_24"/>
    <property type="match status" value="1"/>
</dbReference>
<sequence>MSFKPSEQLVEKTIGALVSLNEAEVGVELAKAVKKRGVHIGPASQHSLLAVCAHQDYLEGIRWSWNTLVEEGGHKPSEGLCSQLLRSAARTGDSTLAASLIRYMHGTLQVTLTINHFFSLLEAHARVGNVSGLSVLVTYLKAQGLGVVDGWLDLRLLRVWREQLSTSVSQVDAAYTTLREERSQGRPVEPEVFTTVLDAAIDLGEPRRALALWQGRVELLGEDGAKKGATNLYASMLSLCRVTADTELMDQLLKEMKDSEVSPSVQGYVHALATCLSIEGPGWERAFHFLGAVRSMTRAPPREMFILMAERCIAEHDHRGRLLLEEMVNLGYAVPDVLEDQLV</sequence>
<dbReference type="OrthoDB" id="185373at2759"/>
<evidence type="ECO:0000256" key="1">
    <source>
        <dbReference type="ARBA" id="ARBA00022737"/>
    </source>
</evidence>
<accession>A0A4P9Y6V9</accession>
<organism evidence="3 4">
    <name type="scientific">Piptocephalis cylindrospora</name>
    <dbReference type="NCBI Taxonomy" id="1907219"/>
    <lineage>
        <taxon>Eukaryota</taxon>
        <taxon>Fungi</taxon>
        <taxon>Fungi incertae sedis</taxon>
        <taxon>Zoopagomycota</taxon>
        <taxon>Zoopagomycotina</taxon>
        <taxon>Zoopagomycetes</taxon>
        <taxon>Zoopagales</taxon>
        <taxon>Piptocephalidaceae</taxon>
        <taxon>Piptocephalis</taxon>
    </lineage>
</organism>
<dbReference type="Pfam" id="PF13812">
    <property type="entry name" value="PPR_3"/>
    <property type="match status" value="1"/>
</dbReference>
<reference evidence="4" key="1">
    <citation type="journal article" date="2018" name="Nat. Microbiol.">
        <title>Leveraging single-cell genomics to expand the fungal tree of life.</title>
        <authorList>
            <person name="Ahrendt S.R."/>
            <person name="Quandt C.A."/>
            <person name="Ciobanu D."/>
            <person name="Clum A."/>
            <person name="Salamov A."/>
            <person name="Andreopoulos B."/>
            <person name="Cheng J.F."/>
            <person name="Woyke T."/>
            <person name="Pelin A."/>
            <person name="Henrissat B."/>
            <person name="Reynolds N.K."/>
            <person name="Benny G.L."/>
            <person name="Smith M.E."/>
            <person name="James T.Y."/>
            <person name="Grigoriev I.V."/>
        </authorList>
    </citation>
    <scope>NUCLEOTIDE SEQUENCE [LARGE SCALE GENOMIC DNA]</scope>
</reference>
<dbReference type="InterPro" id="IPR011990">
    <property type="entry name" value="TPR-like_helical_dom_sf"/>
</dbReference>
<protein>
    <recommendedName>
        <fullName evidence="2">Pentatricopeptide repeat-containing protein-mitochondrial domain-containing protein</fullName>
    </recommendedName>
</protein>
<evidence type="ECO:0000313" key="4">
    <source>
        <dbReference type="Proteomes" id="UP000267251"/>
    </source>
</evidence>
<dbReference type="EMBL" id="KZ987821">
    <property type="protein sequence ID" value="RKP14542.1"/>
    <property type="molecule type" value="Genomic_DNA"/>
</dbReference>